<dbReference type="Proteomes" id="UP000611762">
    <property type="component" value="Unassembled WGS sequence"/>
</dbReference>
<proteinExistence type="inferred from homology"/>
<dbReference type="RefSeq" id="WP_249311077.1">
    <property type="nucleotide sequence ID" value="NZ_JACRSU010000001.1"/>
</dbReference>
<keyword evidence="2" id="KW-0004">4Fe-4S</keyword>
<dbReference type="GO" id="GO:0004333">
    <property type="term" value="F:fumarate hydratase activity"/>
    <property type="evidence" value="ECO:0007669"/>
    <property type="project" value="UniProtKB-EC"/>
</dbReference>
<evidence type="ECO:0000259" key="8">
    <source>
        <dbReference type="Pfam" id="PF05681"/>
    </source>
</evidence>
<dbReference type="GO" id="GO:0051539">
    <property type="term" value="F:4 iron, 4 sulfur cluster binding"/>
    <property type="evidence" value="ECO:0007669"/>
    <property type="project" value="UniProtKB-KW"/>
</dbReference>
<keyword evidence="7" id="KW-0175">Coiled coil</keyword>
<dbReference type="GO" id="GO:0046872">
    <property type="term" value="F:metal ion binding"/>
    <property type="evidence" value="ECO:0007669"/>
    <property type="project" value="UniProtKB-KW"/>
</dbReference>
<keyword evidence="5" id="KW-0411">Iron-sulfur</keyword>
<feature type="coiled-coil region" evidence="7">
    <location>
        <begin position="34"/>
        <end position="61"/>
    </location>
</feature>
<organism evidence="9 10">
    <name type="scientific">Congzhengia minquanensis</name>
    <dbReference type="NCBI Taxonomy" id="2763657"/>
    <lineage>
        <taxon>Bacteria</taxon>
        <taxon>Bacillati</taxon>
        <taxon>Bacillota</taxon>
        <taxon>Clostridia</taxon>
        <taxon>Eubacteriales</taxon>
        <taxon>Oscillospiraceae</taxon>
        <taxon>Congzhengia</taxon>
    </lineage>
</organism>
<evidence type="ECO:0000256" key="1">
    <source>
        <dbReference type="ARBA" id="ARBA00008876"/>
    </source>
</evidence>
<evidence type="ECO:0000256" key="4">
    <source>
        <dbReference type="ARBA" id="ARBA00023004"/>
    </source>
</evidence>
<keyword evidence="3" id="KW-0479">Metal-binding</keyword>
<dbReference type="AlphaFoldDB" id="A0A926DJ56"/>
<accession>A0A926DJ56</accession>
<sequence>MRTIHTKEITETVKNLCIEANIYLGNDIKNAICTAREQEQSETAKVILEKLEENMRVAEAEKIPVCQDTGMAVVFLDIGQDVHVDGGLLKDAVNEGVAQGYTEGFLRKSVVTDPIERKNSGDNTPAVIHYDIVPGDKLKITVAPKGFGSENMGALKLLKPADGLAGVKDFVLETVKNAGANPCPPIVVGVGIGGTMEMSTLLAKRALLVELDKPNENPFYASLEQELLEKINALEIGVQGFGGTNTALGVKILTYPTHIAGLPCAVNINCHVTRHKSIVL</sequence>
<protein>
    <submittedName>
        <fullName evidence="9">Fumarate hydratase</fullName>
        <ecNumber evidence="9">4.2.1.2</ecNumber>
    </submittedName>
</protein>
<reference evidence="9" key="1">
    <citation type="submission" date="2020-08" db="EMBL/GenBank/DDBJ databases">
        <title>Genome public.</title>
        <authorList>
            <person name="Liu C."/>
            <person name="Sun Q."/>
        </authorList>
    </citation>
    <scope>NUCLEOTIDE SEQUENCE</scope>
    <source>
        <strain evidence="9">H8</strain>
    </source>
</reference>
<evidence type="ECO:0000313" key="10">
    <source>
        <dbReference type="Proteomes" id="UP000611762"/>
    </source>
</evidence>
<dbReference type="NCBIfam" id="NF004885">
    <property type="entry name" value="PRK06246.1"/>
    <property type="match status" value="1"/>
</dbReference>
<dbReference type="NCBIfam" id="TIGR00722">
    <property type="entry name" value="ttdA_fumA_fumB"/>
    <property type="match status" value="1"/>
</dbReference>
<dbReference type="InterPro" id="IPR004646">
    <property type="entry name" value="Fe-S_hydro-lyase_TtdA-typ_cat"/>
</dbReference>
<keyword evidence="6 9" id="KW-0456">Lyase</keyword>
<evidence type="ECO:0000256" key="2">
    <source>
        <dbReference type="ARBA" id="ARBA00022485"/>
    </source>
</evidence>
<name>A0A926DJ56_9FIRM</name>
<keyword evidence="10" id="KW-1185">Reference proteome</keyword>
<evidence type="ECO:0000313" key="9">
    <source>
        <dbReference type="EMBL" id="MBC8539890.1"/>
    </source>
</evidence>
<comment type="caution">
    <text evidence="9">The sequence shown here is derived from an EMBL/GenBank/DDBJ whole genome shotgun (WGS) entry which is preliminary data.</text>
</comment>
<dbReference type="PANTHER" id="PTHR30389:SF17">
    <property type="entry name" value="L(+)-TARTRATE DEHYDRATASE SUBUNIT ALPHA-RELATED"/>
    <property type="match status" value="1"/>
</dbReference>
<gene>
    <name evidence="9" type="ORF">H8698_02730</name>
</gene>
<dbReference type="EC" id="4.2.1.2" evidence="9"/>
<dbReference type="Pfam" id="PF05681">
    <property type="entry name" value="Fumerase"/>
    <property type="match status" value="1"/>
</dbReference>
<keyword evidence="4" id="KW-0408">Iron</keyword>
<evidence type="ECO:0000256" key="3">
    <source>
        <dbReference type="ARBA" id="ARBA00022723"/>
    </source>
</evidence>
<dbReference type="InterPro" id="IPR051208">
    <property type="entry name" value="Class-I_Fumarase/Tartrate_DH"/>
</dbReference>
<evidence type="ECO:0000256" key="5">
    <source>
        <dbReference type="ARBA" id="ARBA00023014"/>
    </source>
</evidence>
<evidence type="ECO:0000256" key="7">
    <source>
        <dbReference type="SAM" id="Coils"/>
    </source>
</evidence>
<dbReference type="PANTHER" id="PTHR30389">
    <property type="entry name" value="FUMARATE HYDRATASE-RELATED"/>
    <property type="match status" value="1"/>
</dbReference>
<evidence type="ECO:0000256" key="6">
    <source>
        <dbReference type="ARBA" id="ARBA00023239"/>
    </source>
</evidence>
<dbReference type="EMBL" id="JACRSU010000001">
    <property type="protein sequence ID" value="MBC8539890.1"/>
    <property type="molecule type" value="Genomic_DNA"/>
</dbReference>
<comment type="similarity">
    <text evidence="1">Belongs to the class-I fumarase family.</text>
</comment>
<feature type="domain" description="Fe-S hydro-lyase tartrate dehydratase alpha-type catalytic" evidence="8">
    <location>
        <begin position="10"/>
        <end position="278"/>
    </location>
</feature>